<evidence type="ECO:0000256" key="6">
    <source>
        <dbReference type="ARBA" id="ARBA00023012"/>
    </source>
</evidence>
<feature type="domain" description="HPt" evidence="13">
    <location>
        <begin position="941"/>
        <end position="1049"/>
    </location>
</feature>
<evidence type="ECO:0000259" key="11">
    <source>
        <dbReference type="PROSITE" id="PS50110"/>
    </source>
</evidence>
<dbReference type="InterPro" id="IPR001789">
    <property type="entry name" value="Sig_transdc_resp-reg_receiver"/>
</dbReference>
<evidence type="ECO:0000256" key="2">
    <source>
        <dbReference type="ARBA" id="ARBA00012438"/>
    </source>
</evidence>
<dbReference type="InterPro" id="IPR036641">
    <property type="entry name" value="HPT_dom_sf"/>
</dbReference>
<dbReference type="SMART" id="SM00387">
    <property type="entry name" value="HATPase_c"/>
    <property type="match status" value="1"/>
</dbReference>
<feature type="modified residue" description="Phosphohistidine" evidence="7">
    <location>
        <position position="721"/>
    </location>
</feature>
<feature type="region of interest" description="Disordered" evidence="9">
    <location>
        <begin position="583"/>
        <end position="609"/>
    </location>
</feature>
<gene>
    <name evidence="14" type="ORF">T9A_01060</name>
</gene>
<dbReference type="SUPFAM" id="SSF55874">
    <property type="entry name" value="ATPase domain of HSP90 chaperone/DNA topoisomerase II/histidine kinase"/>
    <property type="match status" value="1"/>
</dbReference>
<protein>
    <recommendedName>
        <fullName evidence="2">histidine kinase</fullName>
        <ecNumber evidence="2">2.7.13.3</ecNumber>
    </recommendedName>
</protein>
<sequence length="2360" mass="258617">MSDRHDYLALDWVRGEIQETLNQAQQALEAFVDTPDDATRMRFCQAHLHQVYGTLQMVEFYGAALLAEEMEKLAQALLEGRVGNVGDGQETLMRAILQLPPYLDRVATNRRDLPVVLLPLLNDLRAARGEPLLSETALFKPDLTDATGSGQIPDDLLNDPRFIQLAKKIRQMFQIALLGVLRNDNMGENLGYMAKVFSKLEQVTGDAPRAPLWAISNALVEGLSEDAITLGTSVKLMLGHVDRNLRELVIDGANSLNQPAPTELIKNLLYYVAKAEVDSPRIRDVKARFRLDDALPSDDLVNAERARMTGPDAEAMNSVVKALSEEITTVKDALETFVHSGESDASKLQPQTVTLKQVADTVAVLGLGQPRTLVEEQLHAVEDIVAGKRPAERETLMDIAGALLYVEATLAGISGGDRRGKSYPGDQSDMPGHVGQAMDAVLRECRAGLEEAKDGIVEFIASQWNPEHLEPVPERLNAVRGGLEVIQLSKPAVILRQCVLFIQEKLLDADQPKPDWRSMDTLADAITSVEYYLERLSDDPETTDDILQLARASVDALGYPLEQGSDFGNDQFEVERIELDAEARTDSHTVDESISLHAEPDADDSLDGDDLHEDFALEEAFDDSNDALQGSLDKGDRTLEITGPASTEQETQSASQESDDEPQPVAESPSDDDDDLIDDEIIEIFQEEISEVLDALDEFFPRWAANTSDEESLVEFRRAFHTLKGSGRMVGASTVGELGWSVENMLNRVIDRSIEPTSVLIALVQEVRNRVPALVDAFTLRQPDPFDVQPLADAADTLAAGGQIDQVPAITGSETSKADNQTDFAALGDDTESDDTLEIPLPADSDSFAESSTDNDDSLSMEDLAAFNDASDDSDAHLAWEDNDDIDDGAIEFSLPDEEAAEPASETASVDSDSADNGIDSLSDIPDMSDGDDAAADADGEEGPDPVLLEIFASEARRNLALIDEWLDTVDPDLSEHTLDDSVHRALHTLKGSARMAEIEAVAEVAEPAEKLVRDLISSNRRITTQQAGLLRQAHRLVLNNLEQLAQPHLPGADALIAALQQHRDGLADQNDSGPDPHILSVFLSEGMDLIVDAEQLLDQWAQHPEQTEELVKLRDELQLLSSSATTAGLNEIHALAAALAACYSAVESGRLACSEQMLSLAGEGQDALVNMMDCLAAGQTVRPELGLVDSLHELAENSGPDGDGPGPGGRSPHWDDAFSHSSADPQAVDSTPDTNSWASSGEYQAHMDPELVSLFLEEAEDILESASHTLDQWEQGDAGNVDGLQRDLHTLKGGARMAAVAPVGDLAHELENLYEAHHNGQQQTDPALFALLHRCHDRLAEMIDALRGGRTPDDAPELVSAIQAFLRGDRTPDTSASLDSEPQAHEAASDFAEDTGSPAPVAVEDAPATPAPPQPERDPELVEIFLEEADEILESAGSSLEQWIGEQDNLIELQSLQRDLHTLKGGARMAEVSELGDLGHELETLYEGLAQSRLAIEPTLFDLLHRCHDQLAEMVEALKAGRPLPQGDTLIQAIHGYVADPAGFSLPAVASAAPAPAEASPTTPTNREEPTATREQPDEDYSDWESDSDPEILEIFLEESDELAEIIDACLTSWKDHPESTDFTDDLKRALHTLKGGARLAGLKPLGDISHDFETYLLQLERRREAPTQEDFQPMINWYDQIVRGMESVARSARRQPVTAPQESGTAMAPAAEKPQPQQPKQDDRRQRQNQAQPQEMVRVGADVLEALVNLAGETSINRGRVEQGISEFTFNVEEMGNTVQRLYEQLRRLDSETEAQIMSNYQQGVERGEIDEDFDPLEMDQYSELHQITKQLSESASDLLDLKNTLLDRTKDTETLLLQQSRINTELQEKLMRTRMVPFSRLVPRLRRIVRQISGEVDKRVEFDVLNPEGELDRSLMERVVAPLEHMLRNAVDHGIETREGRQSAGKNDSGRINLELGREGGEVVITLSDDGKGIDTDAVRTKAVERGLIAPDAQLSEQEIQQFIFHAGFSTAAAVTQISGRGVGMDVVASEIKQMGGSVTIDSHKGQGTRFIIRLPFTLAMNRALMVKAAEDTYAIPLNQIEGIVRISPFELQHYFEEDNPVYTYVGQDYELQYLGNFVHGTRSPHLESHTTPMPVLLIRSTEHTVAIVVDNLVGSREVVVKSVGPQLASVAGISGATILGDGSVVIILDIHSLIRAAHVQVPTLGVADIPVLPQEPVQEDEEAEFKRDTPLVMVTDDSVTVRKVTTRLLERNGYEVVTAKDGMDAIAKLEDIRPDVMLLDIEMPRMDGFEVATHVRHDSRLQDVPIIMITSRTGEKHRERAFDIGVNCYMGKPFQENELLSTIRELLGELQETGNE</sequence>
<feature type="compositionally biased region" description="Acidic residues" evidence="9">
    <location>
        <begin position="1578"/>
        <end position="1588"/>
    </location>
</feature>
<feature type="compositionally biased region" description="Basic and acidic residues" evidence="9">
    <location>
        <begin position="1567"/>
        <end position="1577"/>
    </location>
</feature>
<evidence type="ECO:0000259" key="13">
    <source>
        <dbReference type="PROSITE" id="PS50894"/>
    </source>
</evidence>
<dbReference type="SMART" id="SM01231">
    <property type="entry name" value="H-kinase_dim"/>
    <property type="match status" value="1"/>
</dbReference>
<dbReference type="InterPro" id="IPR004105">
    <property type="entry name" value="CheA-like_dim"/>
</dbReference>
<dbReference type="InterPro" id="IPR058661">
    <property type="entry name" value="FimL_2nd"/>
</dbReference>
<feature type="modified residue" description="Phosphohistidine" evidence="7">
    <location>
        <position position="1462"/>
    </location>
</feature>
<feature type="compositionally biased region" description="Polar residues" evidence="9">
    <location>
        <begin position="1220"/>
        <end position="1242"/>
    </location>
</feature>
<dbReference type="CDD" id="cd16916">
    <property type="entry name" value="HATPase_CheA-like"/>
    <property type="match status" value="1"/>
</dbReference>
<name>A0ABR4WE97_9GAMM</name>
<feature type="modified residue" description="4-aspartylphosphate" evidence="8">
    <location>
        <position position="2284"/>
    </location>
</feature>
<dbReference type="InterPro" id="IPR005467">
    <property type="entry name" value="His_kinase_dom"/>
</dbReference>
<dbReference type="CDD" id="cd00088">
    <property type="entry name" value="HPT"/>
    <property type="match status" value="5"/>
</dbReference>
<dbReference type="Pfam" id="PF01627">
    <property type="entry name" value="Hpt"/>
    <property type="match status" value="6"/>
</dbReference>
<feature type="modified residue" description="Phosphohistidine" evidence="7">
    <location>
        <position position="1290"/>
    </location>
</feature>
<dbReference type="EC" id="2.7.13.3" evidence="2"/>
<feature type="domain" description="HPt" evidence="13">
    <location>
        <begin position="1415"/>
        <end position="1519"/>
    </location>
</feature>
<keyword evidence="5" id="KW-0418">Kinase</keyword>
<dbReference type="Pfam" id="PF02895">
    <property type="entry name" value="H-kinase_dim"/>
    <property type="match status" value="1"/>
</dbReference>
<dbReference type="InterPro" id="IPR011006">
    <property type="entry name" value="CheY-like_superfamily"/>
</dbReference>
<feature type="compositionally biased region" description="Low complexity" evidence="9">
    <location>
        <begin position="1708"/>
        <end position="1721"/>
    </location>
</feature>
<dbReference type="PROSITE" id="PS50109">
    <property type="entry name" value="HIS_KIN"/>
    <property type="match status" value="1"/>
</dbReference>
<dbReference type="Pfam" id="PF01584">
    <property type="entry name" value="CheW"/>
    <property type="match status" value="1"/>
</dbReference>
<dbReference type="PANTHER" id="PTHR43395:SF8">
    <property type="entry name" value="HISTIDINE KINASE"/>
    <property type="match status" value="1"/>
</dbReference>
<organism evidence="14 15">
    <name type="scientific">Alcanivorax jadensis T9</name>
    <dbReference type="NCBI Taxonomy" id="1177181"/>
    <lineage>
        <taxon>Bacteria</taxon>
        <taxon>Pseudomonadati</taxon>
        <taxon>Pseudomonadota</taxon>
        <taxon>Gammaproteobacteria</taxon>
        <taxon>Oceanospirillales</taxon>
        <taxon>Alcanivoracaceae</taxon>
        <taxon>Alcanivorax</taxon>
    </lineage>
</organism>
<dbReference type="Gene3D" id="3.40.50.2300">
    <property type="match status" value="1"/>
</dbReference>
<feature type="region of interest" description="Disordered" evidence="9">
    <location>
        <begin position="827"/>
        <end position="858"/>
    </location>
</feature>
<evidence type="ECO:0000256" key="3">
    <source>
        <dbReference type="ARBA" id="ARBA00022553"/>
    </source>
</evidence>
<feature type="modified residue" description="Phosphohistidine" evidence="7">
    <location>
        <position position="988"/>
    </location>
</feature>
<dbReference type="Gene3D" id="3.30.565.10">
    <property type="entry name" value="Histidine kinase-like ATPase, C-terminal domain"/>
    <property type="match status" value="1"/>
</dbReference>
<dbReference type="SMART" id="SM00260">
    <property type="entry name" value="CheW"/>
    <property type="match status" value="1"/>
</dbReference>
<proteinExistence type="predicted"/>
<feature type="domain" description="CheW-like" evidence="12">
    <location>
        <begin position="2064"/>
        <end position="2203"/>
    </location>
</feature>
<dbReference type="RefSeq" id="WP_035245807.1">
    <property type="nucleotide sequence ID" value="NZ_ARXU01000003.1"/>
</dbReference>
<evidence type="ECO:0000256" key="4">
    <source>
        <dbReference type="ARBA" id="ARBA00022679"/>
    </source>
</evidence>
<evidence type="ECO:0000256" key="7">
    <source>
        <dbReference type="PROSITE-ProRule" id="PRU00110"/>
    </source>
</evidence>
<dbReference type="InterPro" id="IPR003594">
    <property type="entry name" value="HATPase_dom"/>
</dbReference>
<evidence type="ECO:0000313" key="15">
    <source>
        <dbReference type="Proteomes" id="UP000029443"/>
    </source>
</evidence>
<dbReference type="InterPro" id="IPR036061">
    <property type="entry name" value="CheW-like_dom_sf"/>
</dbReference>
<feature type="domain" description="HPt" evidence="13">
    <location>
        <begin position="674"/>
        <end position="778"/>
    </location>
</feature>
<feature type="domain" description="HPt" evidence="13">
    <location>
        <begin position="1586"/>
        <end position="1694"/>
    </location>
</feature>
<dbReference type="Pfam" id="PF26379">
    <property type="entry name" value="FimL_2nd"/>
    <property type="match status" value="1"/>
</dbReference>
<dbReference type="InterPro" id="IPR004358">
    <property type="entry name" value="Sig_transdc_His_kin-like_C"/>
</dbReference>
<feature type="domain" description="HPt" evidence="13">
    <location>
        <begin position="1245"/>
        <end position="1347"/>
    </location>
</feature>
<dbReference type="Pfam" id="PF00072">
    <property type="entry name" value="Response_reg"/>
    <property type="match status" value="1"/>
</dbReference>
<feature type="compositionally biased region" description="Polar residues" evidence="9">
    <location>
        <begin position="644"/>
        <end position="656"/>
    </location>
</feature>
<feature type="domain" description="Response regulatory" evidence="11">
    <location>
        <begin position="2235"/>
        <end position="2351"/>
    </location>
</feature>
<feature type="compositionally biased region" description="Acidic residues" evidence="9">
    <location>
        <begin position="927"/>
        <end position="944"/>
    </location>
</feature>
<dbReference type="PROSITE" id="PS50851">
    <property type="entry name" value="CHEW"/>
    <property type="match status" value="1"/>
</dbReference>
<dbReference type="Gene3D" id="2.30.30.40">
    <property type="entry name" value="SH3 Domains"/>
    <property type="match status" value="1"/>
</dbReference>
<reference evidence="14 15" key="1">
    <citation type="submission" date="2012-09" db="EMBL/GenBank/DDBJ databases">
        <title>Genome Sequence of alkane-degrading Bacterium Alcanivorax jadensis T9.</title>
        <authorList>
            <person name="Lai Q."/>
            <person name="Shao Z."/>
        </authorList>
    </citation>
    <scope>NUCLEOTIDE SEQUENCE [LARGE SCALE GENOMIC DNA]</scope>
    <source>
        <strain evidence="14 15">T9</strain>
    </source>
</reference>
<evidence type="ECO:0000256" key="8">
    <source>
        <dbReference type="PROSITE-ProRule" id="PRU00169"/>
    </source>
</evidence>
<dbReference type="EMBL" id="ARXU01000003">
    <property type="protein sequence ID" value="KGD61851.1"/>
    <property type="molecule type" value="Genomic_DNA"/>
</dbReference>
<dbReference type="PROSITE" id="PS50110">
    <property type="entry name" value="RESPONSE_REGULATORY"/>
    <property type="match status" value="1"/>
</dbReference>
<dbReference type="SMART" id="SM00073">
    <property type="entry name" value="HPT"/>
    <property type="match status" value="5"/>
</dbReference>
<dbReference type="Proteomes" id="UP000029443">
    <property type="component" value="Unassembled WGS sequence"/>
</dbReference>
<dbReference type="InterPro" id="IPR008207">
    <property type="entry name" value="Sig_transdc_His_kin_Hpt_dom"/>
</dbReference>
<comment type="caution">
    <text evidence="14">The sequence shown here is derived from an EMBL/GenBank/DDBJ whole genome shotgun (WGS) entry which is preliminary data.</text>
</comment>
<evidence type="ECO:0000256" key="9">
    <source>
        <dbReference type="SAM" id="MobiDB-lite"/>
    </source>
</evidence>
<feature type="compositionally biased region" description="Low complexity" evidence="9">
    <location>
        <begin position="1554"/>
        <end position="1566"/>
    </location>
</feature>
<evidence type="ECO:0000259" key="10">
    <source>
        <dbReference type="PROSITE" id="PS50109"/>
    </source>
</evidence>
<dbReference type="PANTHER" id="PTHR43395">
    <property type="entry name" value="SENSOR HISTIDINE KINASE CHEA"/>
    <property type="match status" value="1"/>
</dbReference>
<dbReference type="SUPFAM" id="SSF50341">
    <property type="entry name" value="CheW-like"/>
    <property type="match status" value="1"/>
</dbReference>
<evidence type="ECO:0000256" key="5">
    <source>
        <dbReference type="ARBA" id="ARBA00022777"/>
    </source>
</evidence>
<feature type="region of interest" description="Disordered" evidence="9">
    <location>
        <begin position="1371"/>
        <end position="1418"/>
    </location>
</feature>
<feature type="region of interest" description="Disordered" evidence="9">
    <location>
        <begin position="644"/>
        <end position="676"/>
    </location>
</feature>
<evidence type="ECO:0000313" key="14">
    <source>
        <dbReference type="EMBL" id="KGD61851.1"/>
    </source>
</evidence>
<feature type="region of interest" description="Disordered" evidence="9">
    <location>
        <begin position="1195"/>
        <end position="1242"/>
    </location>
</feature>
<keyword evidence="3 8" id="KW-0597">Phosphoprotein</keyword>
<dbReference type="InterPro" id="IPR002545">
    <property type="entry name" value="CheW-lke_dom"/>
</dbReference>
<dbReference type="SMART" id="SM00448">
    <property type="entry name" value="REC"/>
    <property type="match status" value="1"/>
</dbReference>
<accession>A0ABR4WE97</accession>
<comment type="catalytic activity">
    <reaction evidence="1">
        <text>ATP + protein L-histidine = ADP + protein N-phospho-L-histidine.</text>
        <dbReference type="EC" id="2.7.13.3"/>
    </reaction>
</comment>
<dbReference type="Pfam" id="PF02518">
    <property type="entry name" value="HATPase_c"/>
    <property type="match status" value="1"/>
</dbReference>
<evidence type="ECO:0000259" key="12">
    <source>
        <dbReference type="PROSITE" id="PS50851"/>
    </source>
</evidence>
<feature type="domain" description="Histidine kinase" evidence="10">
    <location>
        <begin position="1829"/>
        <end position="2062"/>
    </location>
</feature>
<dbReference type="Gene3D" id="1.20.120.160">
    <property type="entry name" value="HPT domain"/>
    <property type="match status" value="7"/>
</dbReference>
<dbReference type="InterPro" id="IPR051315">
    <property type="entry name" value="Bact_Chemotaxis_CheA"/>
</dbReference>
<dbReference type="SUPFAM" id="SSF52172">
    <property type="entry name" value="CheY-like"/>
    <property type="match status" value="1"/>
</dbReference>
<feature type="region of interest" description="Disordered" evidence="9">
    <location>
        <begin position="1554"/>
        <end position="1588"/>
    </location>
</feature>
<keyword evidence="15" id="KW-1185">Reference proteome</keyword>
<dbReference type="CDD" id="cd17546">
    <property type="entry name" value="REC_hyHK_CKI1_RcsC-like"/>
    <property type="match status" value="1"/>
</dbReference>
<feature type="modified residue" description="Phosphohistidine" evidence="7">
    <location>
        <position position="1633"/>
    </location>
</feature>
<dbReference type="PRINTS" id="PR00344">
    <property type="entry name" value="BCTRLSENSOR"/>
</dbReference>
<dbReference type="SUPFAM" id="SSF47226">
    <property type="entry name" value="Histidine-containing phosphotransfer domain, HPT domain"/>
    <property type="match status" value="8"/>
</dbReference>
<dbReference type="InterPro" id="IPR036890">
    <property type="entry name" value="HATPase_C_sf"/>
</dbReference>
<evidence type="ECO:0000256" key="1">
    <source>
        <dbReference type="ARBA" id="ARBA00000085"/>
    </source>
</evidence>
<keyword evidence="6" id="KW-0902">Two-component regulatory system</keyword>
<dbReference type="PROSITE" id="PS50894">
    <property type="entry name" value="HPT"/>
    <property type="match status" value="5"/>
</dbReference>
<feature type="region of interest" description="Disordered" evidence="9">
    <location>
        <begin position="898"/>
        <end position="945"/>
    </location>
</feature>
<feature type="region of interest" description="Disordered" evidence="9">
    <location>
        <begin position="1691"/>
        <end position="1738"/>
    </location>
</feature>
<feature type="region of interest" description="Disordered" evidence="9">
    <location>
        <begin position="620"/>
        <end position="639"/>
    </location>
</feature>
<keyword evidence="4" id="KW-0808">Transferase</keyword>